<evidence type="ECO:0000313" key="2">
    <source>
        <dbReference type="EMBL" id="WFD45199.1"/>
    </source>
</evidence>
<gene>
    <name evidence="2" type="ORF">MPSI1_003877</name>
</gene>
<dbReference type="Pfam" id="PF00022">
    <property type="entry name" value="Actin"/>
    <property type="match status" value="2"/>
</dbReference>
<evidence type="ECO:0000313" key="3">
    <source>
        <dbReference type="Proteomes" id="UP001214628"/>
    </source>
</evidence>
<organism evidence="2 3">
    <name type="scientific">Malassezia psittaci</name>
    <dbReference type="NCBI Taxonomy" id="1821823"/>
    <lineage>
        <taxon>Eukaryota</taxon>
        <taxon>Fungi</taxon>
        <taxon>Dikarya</taxon>
        <taxon>Basidiomycota</taxon>
        <taxon>Ustilaginomycotina</taxon>
        <taxon>Malasseziomycetes</taxon>
        <taxon>Malasseziales</taxon>
        <taxon>Malasseziaceae</taxon>
        <taxon>Malassezia</taxon>
    </lineage>
</organism>
<comment type="similarity">
    <text evidence="1">Belongs to the actin family.</text>
</comment>
<dbReference type="SUPFAM" id="SSF53067">
    <property type="entry name" value="Actin-like ATPase domain"/>
    <property type="match status" value="2"/>
</dbReference>
<evidence type="ECO:0008006" key="4">
    <source>
        <dbReference type="Google" id="ProtNLM"/>
    </source>
</evidence>
<protein>
    <recommendedName>
        <fullName evidence="4">Actin-related protein 10</fullName>
    </recommendedName>
</protein>
<accession>A0AAF0FET5</accession>
<dbReference type="Gene3D" id="3.90.640.10">
    <property type="entry name" value="Actin, Chain A, domain 4"/>
    <property type="match status" value="1"/>
</dbReference>
<dbReference type="Proteomes" id="UP001214628">
    <property type="component" value="Chromosome 7"/>
</dbReference>
<evidence type="ECO:0000256" key="1">
    <source>
        <dbReference type="RuleBase" id="RU000487"/>
    </source>
</evidence>
<dbReference type="AlphaFoldDB" id="A0AAF0FET5"/>
<dbReference type="InterPro" id="IPR004000">
    <property type="entry name" value="Actin"/>
</dbReference>
<proteinExistence type="inferred from homology"/>
<sequence>MRVEKSVVLQLGSRVCRIGTSGECSPRAIIDVVAAAKQVLGKEVDALYSPQQMHASNGKQLQERHRDLVLCLVRILRAAYHKYLLCDATTYAVMVVHNPIWVETVQDALCGVLLGNLRVPNVCFIDSHTLALLSVGRYTGLVVDCGYWETVVLPVYAGRPLHSCLTTTPRAGRRLESVVKALVQTISGQVSSAVIQRITTEAIYVNSRIPNQKSDFSEPMDLDQIRITYSDTDAQSICIETEDAPITMPGWMRTAACEVLFDEGNEDEVGVLECTRESVAKLPLDTRKEILDAILLIGGTSMLPNFASRFEAQWNSSYTSKPRDSFKAAASPICVLNIPDVENVRMPPIPADLLAWTGGSIAATAGLSGTQHVSRADWRSHE</sequence>
<dbReference type="PANTHER" id="PTHR11937">
    <property type="entry name" value="ACTIN"/>
    <property type="match status" value="1"/>
</dbReference>
<dbReference type="SMART" id="SM00268">
    <property type="entry name" value="ACTIN"/>
    <property type="match status" value="1"/>
</dbReference>
<keyword evidence="3" id="KW-1185">Reference proteome</keyword>
<dbReference type="EMBL" id="CP118381">
    <property type="protein sequence ID" value="WFD45199.1"/>
    <property type="molecule type" value="Genomic_DNA"/>
</dbReference>
<dbReference type="InterPro" id="IPR043129">
    <property type="entry name" value="ATPase_NBD"/>
</dbReference>
<reference evidence="2" key="1">
    <citation type="submission" date="2023-02" db="EMBL/GenBank/DDBJ databases">
        <title>Mating type loci evolution in Malassezia.</title>
        <authorList>
            <person name="Coelho M.A."/>
        </authorList>
    </citation>
    <scope>NUCLEOTIDE SEQUENCE</scope>
    <source>
        <strain evidence="2">CBS 14136</strain>
    </source>
</reference>
<dbReference type="Gene3D" id="3.30.420.40">
    <property type="match status" value="2"/>
</dbReference>
<name>A0AAF0FET5_9BASI</name>